<name>A0A9Q2CZP2_9STAP</name>
<dbReference type="Proteomes" id="UP000579136">
    <property type="component" value="Unassembled WGS sequence"/>
</dbReference>
<reference evidence="1 2" key="1">
    <citation type="submission" date="2020-08" db="EMBL/GenBank/DDBJ databases">
        <title>Genomic Encyclopedia of Type Strains, Phase IV (KMG-IV): sequencing the most valuable type-strain genomes for metagenomic binning, comparative biology and taxonomic classification.</title>
        <authorList>
            <person name="Goeker M."/>
        </authorList>
    </citation>
    <scope>NUCLEOTIDE SEQUENCE [LARGE SCALE GENOMIC DNA]</scope>
    <source>
        <strain evidence="1 2">DSM 19163</strain>
    </source>
</reference>
<keyword evidence="1" id="KW-0687">Ribonucleoprotein</keyword>
<comment type="caution">
    <text evidence="1">The sequence shown here is derived from an EMBL/GenBank/DDBJ whole genome shotgun (WGS) entry which is preliminary data.</text>
</comment>
<dbReference type="Pfam" id="PF14044">
    <property type="entry name" value="NETI"/>
    <property type="match status" value="1"/>
</dbReference>
<keyword evidence="1" id="KW-0689">Ribosomal protein</keyword>
<organism evidence="1 2">
    <name type="scientific">Nosocomiicoccus ampullae</name>
    <dbReference type="NCBI Taxonomy" id="489910"/>
    <lineage>
        <taxon>Bacteria</taxon>
        <taxon>Bacillati</taxon>
        <taxon>Bacillota</taxon>
        <taxon>Bacilli</taxon>
        <taxon>Bacillales</taxon>
        <taxon>Staphylococcaceae</taxon>
        <taxon>Nosocomiicoccus</taxon>
    </lineage>
</organism>
<dbReference type="EMBL" id="JACHHF010000008">
    <property type="protein sequence ID" value="MBB5176496.1"/>
    <property type="molecule type" value="Genomic_DNA"/>
</dbReference>
<keyword evidence="2" id="KW-1185">Reference proteome</keyword>
<accession>A0A9Q2CZP2</accession>
<protein>
    <submittedName>
        <fullName evidence="1">Ribosomal protein S8</fullName>
    </submittedName>
</protein>
<proteinExistence type="predicted"/>
<sequence length="67" mass="8048">MKNKKKLKKKKFEVTKDKTIESVLQQMREEGYMPVRRMEKPVFKETDHGVEVSHQEIIFEGKLIENK</sequence>
<evidence type="ECO:0000313" key="1">
    <source>
        <dbReference type="EMBL" id="MBB5176496.1"/>
    </source>
</evidence>
<dbReference type="RefSeq" id="WP_183675091.1">
    <property type="nucleotide sequence ID" value="NZ_CBCRYX010000009.1"/>
</dbReference>
<dbReference type="AlphaFoldDB" id="A0A9Q2CZP2"/>
<dbReference type="InterPro" id="IPR025930">
    <property type="entry name" value="NETI"/>
</dbReference>
<dbReference type="GO" id="GO:0005840">
    <property type="term" value="C:ribosome"/>
    <property type="evidence" value="ECO:0007669"/>
    <property type="project" value="UniProtKB-KW"/>
</dbReference>
<evidence type="ECO:0000313" key="2">
    <source>
        <dbReference type="Proteomes" id="UP000579136"/>
    </source>
</evidence>
<gene>
    <name evidence="1" type="ORF">HNQ45_001384</name>
</gene>